<dbReference type="AlphaFoldDB" id="A0AB34JHN9"/>
<accession>A0AB34JHN9</accession>
<gene>
    <name evidence="2" type="ORF">AB1Y20_021209</name>
</gene>
<organism evidence="2 3">
    <name type="scientific">Prymnesium parvum</name>
    <name type="common">Toxic golden alga</name>
    <dbReference type="NCBI Taxonomy" id="97485"/>
    <lineage>
        <taxon>Eukaryota</taxon>
        <taxon>Haptista</taxon>
        <taxon>Haptophyta</taxon>
        <taxon>Prymnesiophyceae</taxon>
        <taxon>Prymnesiales</taxon>
        <taxon>Prymnesiaceae</taxon>
        <taxon>Prymnesium</taxon>
    </lineage>
</organism>
<evidence type="ECO:0000313" key="3">
    <source>
        <dbReference type="Proteomes" id="UP001515480"/>
    </source>
</evidence>
<dbReference type="Proteomes" id="UP001515480">
    <property type="component" value="Unassembled WGS sequence"/>
</dbReference>
<comment type="caution">
    <text evidence="2">The sequence shown here is derived from an EMBL/GenBank/DDBJ whole genome shotgun (WGS) entry which is preliminary data.</text>
</comment>
<sequence length="231" mass="24936">MTTSSLHSALAFEGEDDGGRSLDEPRSVHLPKAAYSNAGYASFLSKVMDTGRAPPVAVEFDSDELMVDEELPRAHAAEADPVEAEAAVLDEMVNVRSQWVLREESRIRQLEAVEEDIGTSAAIEVGGVARLAPWSNEETQRSEAEAEWDALTSFNEAAHASGHGMMAASESGDETARTEAPLHSECGRPKQTEYSSADETTTDDESDNPREQLRAQAVPHDSDSDGQVEFG</sequence>
<evidence type="ECO:0000313" key="2">
    <source>
        <dbReference type="EMBL" id="KAL1521550.1"/>
    </source>
</evidence>
<reference evidence="2 3" key="1">
    <citation type="journal article" date="2024" name="Science">
        <title>Giant polyketide synthase enzymes in the biosynthesis of giant marine polyether toxins.</title>
        <authorList>
            <person name="Fallon T.R."/>
            <person name="Shende V.V."/>
            <person name="Wierzbicki I.H."/>
            <person name="Pendleton A.L."/>
            <person name="Watervoot N.F."/>
            <person name="Auber R.P."/>
            <person name="Gonzalez D.J."/>
            <person name="Wisecaver J.H."/>
            <person name="Moore B.S."/>
        </authorList>
    </citation>
    <scope>NUCLEOTIDE SEQUENCE [LARGE SCALE GENOMIC DNA]</scope>
    <source>
        <strain evidence="2 3">12B1</strain>
    </source>
</reference>
<protein>
    <submittedName>
        <fullName evidence="2">Uncharacterized protein</fullName>
    </submittedName>
</protein>
<feature type="compositionally biased region" description="Low complexity" evidence="1">
    <location>
        <begin position="159"/>
        <end position="169"/>
    </location>
</feature>
<proteinExistence type="predicted"/>
<name>A0AB34JHN9_PRYPA</name>
<dbReference type="EMBL" id="JBGBPQ010000007">
    <property type="protein sequence ID" value="KAL1521550.1"/>
    <property type="molecule type" value="Genomic_DNA"/>
</dbReference>
<evidence type="ECO:0000256" key="1">
    <source>
        <dbReference type="SAM" id="MobiDB-lite"/>
    </source>
</evidence>
<feature type="compositionally biased region" description="Basic and acidic residues" evidence="1">
    <location>
        <begin position="17"/>
        <end position="26"/>
    </location>
</feature>
<keyword evidence="3" id="KW-1185">Reference proteome</keyword>
<feature type="region of interest" description="Disordered" evidence="1">
    <location>
        <begin position="159"/>
        <end position="231"/>
    </location>
</feature>
<feature type="compositionally biased region" description="Basic and acidic residues" evidence="1">
    <location>
        <begin position="174"/>
        <end position="191"/>
    </location>
</feature>
<feature type="region of interest" description="Disordered" evidence="1">
    <location>
        <begin position="1"/>
        <end position="26"/>
    </location>
</feature>